<dbReference type="VEuPathDB" id="FungiDB:BO97DRAFT_407388"/>
<feature type="compositionally biased region" description="Basic and acidic residues" evidence="1">
    <location>
        <begin position="1"/>
        <end position="10"/>
    </location>
</feature>
<gene>
    <name evidence="2" type="ORF">BO97DRAFT_407388</name>
</gene>
<organism evidence="2 3">
    <name type="scientific">Aspergillus homomorphus (strain CBS 101889)</name>
    <dbReference type="NCBI Taxonomy" id="1450537"/>
    <lineage>
        <taxon>Eukaryota</taxon>
        <taxon>Fungi</taxon>
        <taxon>Dikarya</taxon>
        <taxon>Ascomycota</taxon>
        <taxon>Pezizomycotina</taxon>
        <taxon>Eurotiomycetes</taxon>
        <taxon>Eurotiomycetidae</taxon>
        <taxon>Eurotiales</taxon>
        <taxon>Aspergillaceae</taxon>
        <taxon>Aspergillus</taxon>
        <taxon>Aspergillus subgen. Circumdati</taxon>
    </lineage>
</organism>
<evidence type="ECO:0000313" key="3">
    <source>
        <dbReference type="Proteomes" id="UP000248961"/>
    </source>
</evidence>
<dbReference type="Proteomes" id="UP000248961">
    <property type="component" value="Unassembled WGS sequence"/>
</dbReference>
<proteinExistence type="predicted"/>
<dbReference type="EMBL" id="KZ824300">
    <property type="protein sequence ID" value="RAL09841.1"/>
    <property type="molecule type" value="Genomic_DNA"/>
</dbReference>
<evidence type="ECO:0000313" key="2">
    <source>
        <dbReference type="EMBL" id="RAL09841.1"/>
    </source>
</evidence>
<accession>A0A395HPI1</accession>
<sequence length="149" mass="16460">MMRKQLDPNKPDTGSSPSSSKHNHRRPCRTRPADAFHTTRVPERTSTHPKDPKPRRSETSVLDRSAREMDSGKSRSYLLDVVVAQGAAILELLTSEDKTLLIRGDTLLILDLGLDVVDGVARLDIEGNGLTREGLDETILFEKASLVSD</sequence>
<reference evidence="2 3" key="1">
    <citation type="submission" date="2018-02" db="EMBL/GenBank/DDBJ databases">
        <title>The genomes of Aspergillus section Nigri reveals drivers in fungal speciation.</title>
        <authorList>
            <consortium name="DOE Joint Genome Institute"/>
            <person name="Vesth T.C."/>
            <person name="Nybo J."/>
            <person name="Theobald S."/>
            <person name="Brandl J."/>
            <person name="Frisvad J.C."/>
            <person name="Nielsen K.F."/>
            <person name="Lyhne E.K."/>
            <person name="Kogle M.E."/>
            <person name="Kuo A."/>
            <person name="Riley R."/>
            <person name="Clum A."/>
            <person name="Nolan M."/>
            <person name="Lipzen A."/>
            <person name="Salamov A."/>
            <person name="Henrissat B."/>
            <person name="Wiebenga A."/>
            <person name="De vries R.P."/>
            <person name="Grigoriev I.V."/>
            <person name="Mortensen U.H."/>
            <person name="Andersen M.R."/>
            <person name="Baker S.E."/>
        </authorList>
    </citation>
    <scope>NUCLEOTIDE SEQUENCE [LARGE SCALE GENOMIC DNA]</scope>
    <source>
        <strain evidence="2 3">CBS 101889</strain>
    </source>
</reference>
<dbReference type="OrthoDB" id="3267308at2759"/>
<dbReference type="AlphaFoldDB" id="A0A395HPI1"/>
<feature type="compositionally biased region" description="Basic and acidic residues" evidence="1">
    <location>
        <begin position="40"/>
        <end position="58"/>
    </location>
</feature>
<dbReference type="GeneID" id="37199917"/>
<keyword evidence="3" id="KW-1185">Reference proteome</keyword>
<name>A0A395HPI1_ASPHC</name>
<dbReference type="STRING" id="1450537.A0A395HPI1"/>
<protein>
    <submittedName>
        <fullName evidence="2">Uncharacterized protein</fullName>
    </submittedName>
</protein>
<dbReference type="RefSeq" id="XP_025548995.1">
    <property type="nucleotide sequence ID" value="XM_025695628.1"/>
</dbReference>
<evidence type="ECO:0000256" key="1">
    <source>
        <dbReference type="SAM" id="MobiDB-lite"/>
    </source>
</evidence>
<feature type="region of interest" description="Disordered" evidence="1">
    <location>
        <begin position="1"/>
        <end position="71"/>
    </location>
</feature>